<feature type="compositionally biased region" description="Basic and acidic residues" evidence="7">
    <location>
        <begin position="284"/>
        <end position="296"/>
    </location>
</feature>
<dbReference type="GO" id="GO:0005737">
    <property type="term" value="C:cytoplasm"/>
    <property type="evidence" value="ECO:0007669"/>
    <property type="project" value="UniProtKB-ARBA"/>
</dbReference>
<feature type="region of interest" description="Disordered" evidence="7">
    <location>
        <begin position="284"/>
        <end position="305"/>
    </location>
</feature>
<dbReference type="Gene3D" id="3.30.160.20">
    <property type="match status" value="1"/>
</dbReference>
<evidence type="ECO:0000256" key="1">
    <source>
        <dbReference type="ARBA" id="ARBA00002986"/>
    </source>
</evidence>
<dbReference type="InterPro" id="IPR000352">
    <property type="entry name" value="Pep_chain_release_fac_I"/>
</dbReference>
<dbReference type="PANTHER" id="PTHR43804">
    <property type="entry name" value="LD18447P"/>
    <property type="match status" value="1"/>
</dbReference>
<keyword evidence="6" id="KW-0175">Coiled coil</keyword>
<dbReference type="PROSITE" id="PS00745">
    <property type="entry name" value="RF_PROK_I"/>
    <property type="match status" value="1"/>
</dbReference>
<comment type="similarity">
    <text evidence="2">Belongs to the prokaryotic/mitochondrial release factor family.</text>
</comment>
<dbReference type="InterPro" id="IPR004373">
    <property type="entry name" value="RF-1"/>
</dbReference>
<dbReference type="NCBIfam" id="TIGR00019">
    <property type="entry name" value="prfA"/>
    <property type="match status" value="1"/>
</dbReference>
<dbReference type="GO" id="GO:0016149">
    <property type="term" value="F:translation release factor activity, codon specific"/>
    <property type="evidence" value="ECO:0007669"/>
    <property type="project" value="InterPro"/>
</dbReference>
<dbReference type="PATRIC" id="fig|1619093.3.peg.563"/>
<evidence type="ECO:0000256" key="3">
    <source>
        <dbReference type="ARBA" id="ARBA00022481"/>
    </source>
</evidence>
<evidence type="ECO:0000256" key="6">
    <source>
        <dbReference type="SAM" id="Coils"/>
    </source>
</evidence>
<organism evidence="9 10">
    <name type="scientific">candidate division WS6 bacterium GW2011_GWE1_34_7</name>
    <dbReference type="NCBI Taxonomy" id="1619093"/>
    <lineage>
        <taxon>Bacteria</taxon>
        <taxon>Candidatus Dojkabacteria</taxon>
    </lineage>
</organism>
<dbReference type="EMBL" id="LBPV01000062">
    <property type="protein sequence ID" value="KKP63840.1"/>
    <property type="molecule type" value="Genomic_DNA"/>
</dbReference>
<feature type="domain" description="Prokaryotic-type class I peptide chain release factors" evidence="8">
    <location>
        <begin position="233"/>
        <end position="249"/>
    </location>
</feature>
<evidence type="ECO:0000256" key="2">
    <source>
        <dbReference type="ARBA" id="ARBA00010835"/>
    </source>
</evidence>
<comment type="caution">
    <text evidence="9">The sequence shown here is derived from an EMBL/GenBank/DDBJ whole genome shotgun (WGS) entry which is preliminary data.</text>
</comment>
<protein>
    <recommendedName>
        <fullName evidence="5">Peptide chain release factor 1</fullName>
    </recommendedName>
</protein>
<dbReference type="Pfam" id="PF03462">
    <property type="entry name" value="PCRF"/>
    <property type="match status" value="1"/>
</dbReference>
<feature type="coiled-coil region" evidence="6">
    <location>
        <begin position="46"/>
        <end position="112"/>
    </location>
</feature>
<reference evidence="9 10" key="1">
    <citation type="journal article" date="2015" name="Nature">
        <title>rRNA introns, odd ribosomes, and small enigmatic genomes across a large radiation of phyla.</title>
        <authorList>
            <person name="Brown C.T."/>
            <person name="Hug L.A."/>
            <person name="Thomas B.C."/>
            <person name="Sharon I."/>
            <person name="Castelle C.J."/>
            <person name="Singh A."/>
            <person name="Wilkins M.J."/>
            <person name="Williams K.H."/>
            <person name="Banfield J.F."/>
        </authorList>
    </citation>
    <scope>NUCLEOTIDE SEQUENCE [LARGE SCALE GENOMIC DNA]</scope>
</reference>
<dbReference type="InterPro" id="IPR005139">
    <property type="entry name" value="PCRF"/>
</dbReference>
<dbReference type="SMART" id="SM00937">
    <property type="entry name" value="PCRF"/>
    <property type="match status" value="1"/>
</dbReference>
<dbReference type="FunFam" id="3.30.160.20:FF:000004">
    <property type="entry name" value="Peptide chain release factor 1"/>
    <property type="match status" value="1"/>
</dbReference>
<accession>A0A0G0DL45</accession>
<dbReference type="NCBIfam" id="NF001859">
    <property type="entry name" value="PRK00591.1"/>
    <property type="match status" value="1"/>
</dbReference>
<dbReference type="Gene3D" id="3.30.70.1660">
    <property type="match status" value="2"/>
</dbReference>
<evidence type="ECO:0000259" key="8">
    <source>
        <dbReference type="PROSITE" id="PS00745"/>
    </source>
</evidence>
<sequence length="362" mass="41220">MDINNLKKKYSDTSIKEKKEALEQKMQNAHGNGENMSKLSMDLGYYSQLDSHINEITKNIEKYEQASQILSEEENELKELATIELEESKENIERLELEIKKLQIEREFTDEDDSRNVILEIRAGAGGEEASLFAGNLFDMYKNYSLNNGWDVQIIDSNVSETGGYKEVIAQINGKNVYKRLKYESGVHRVQRVPVTESSGRIHTSTASVAIMPEAKDIDVVINPEDIRIDVMRASGAGGQCVNKTDSAVRITHFPSGIVVSCQETKHQAQNKEKAMANLRSRLYEKKKSEEDEKRSSMRSSQIGSAMRAEKIRTYNFPQNRITDHRIKQSWHNIESVMSGNLEQLIEDVREGIQLQAIENEK</sequence>
<dbReference type="InterPro" id="IPR045853">
    <property type="entry name" value="Pep_chain_release_fac_I_sf"/>
</dbReference>
<proteinExistence type="inferred from homology"/>
<evidence type="ECO:0000256" key="4">
    <source>
        <dbReference type="ARBA" id="ARBA00022917"/>
    </source>
</evidence>
<dbReference type="Pfam" id="PF00472">
    <property type="entry name" value="RF-1"/>
    <property type="match status" value="1"/>
</dbReference>
<evidence type="ECO:0000256" key="5">
    <source>
        <dbReference type="NCBIfam" id="TIGR00019"/>
    </source>
</evidence>
<dbReference type="FunFam" id="3.30.70.1660:FF:000002">
    <property type="entry name" value="Peptide chain release factor 1"/>
    <property type="match status" value="1"/>
</dbReference>
<dbReference type="InterPro" id="IPR050057">
    <property type="entry name" value="Prokaryotic/Mito_RF"/>
</dbReference>
<evidence type="ECO:0000313" key="9">
    <source>
        <dbReference type="EMBL" id="KKP63840.1"/>
    </source>
</evidence>
<dbReference type="AlphaFoldDB" id="A0A0G0DL45"/>
<dbReference type="Proteomes" id="UP000033866">
    <property type="component" value="Unassembled WGS sequence"/>
</dbReference>
<dbReference type="PANTHER" id="PTHR43804:SF7">
    <property type="entry name" value="LD18447P"/>
    <property type="match status" value="1"/>
</dbReference>
<keyword evidence="3" id="KW-0488">Methylation</keyword>
<gene>
    <name evidence="9" type="ORF">UR61_C0062G0001</name>
</gene>
<evidence type="ECO:0000256" key="7">
    <source>
        <dbReference type="SAM" id="MobiDB-lite"/>
    </source>
</evidence>
<dbReference type="SUPFAM" id="SSF75620">
    <property type="entry name" value="Release factor"/>
    <property type="match status" value="1"/>
</dbReference>
<comment type="function">
    <text evidence="1">Peptide chain release factor 1 directs the termination of translation in response to the peptide chain termination codons UAG and UAA.</text>
</comment>
<dbReference type="Gene3D" id="6.10.140.1950">
    <property type="match status" value="1"/>
</dbReference>
<keyword evidence="4" id="KW-0648">Protein biosynthesis</keyword>
<evidence type="ECO:0000313" key="10">
    <source>
        <dbReference type="Proteomes" id="UP000033866"/>
    </source>
</evidence>
<name>A0A0G0DL45_9BACT</name>